<sequence length="157" mass="17163">MVTTRRSKISQNQPEEACQNLEMDGAHLARRADALHLTALTSLTGLELWDAAGVDDAAACALALRLKRLQKLNLFDCGLRSAAALPSIATLTGLTGLWLSVSSSMPATDFPLGRDELLLLAPLTKLKTLDCGCCFSRAAVDELWDEELERWRPQQQI</sequence>
<keyword evidence="3" id="KW-1185">Reference proteome</keyword>
<dbReference type="Gene3D" id="3.80.10.10">
    <property type="entry name" value="Ribonuclease Inhibitor"/>
    <property type="match status" value="1"/>
</dbReference>
<dbReference type="EMBL" id="CP126221">
    <property type="protein sequence ID" value="WIA21858.1"/>
    <property type="molecule type" value="Genomic_DNA"/>
</dbReference>
<dbReference type="Proteomes" id="UP001244341">
    <property type="component" value="Chromosome 14b"/>
</dbReference>
<accession>A0ABY8UQI7</accession>
<protein>
    <submittedName>
        <fullName evidence="2">Uncharacterized protein</fullName>
    </submittedName>
</protein>
<evidence type="ECO:0000256" key="1">
    <source>
        <dbReference type="ARBA" id="ARBA00004430"/>
    </source>
</evidence>
<gene>
    <name evidence="2" type="ORF">OEZ85_004234</name>
</gene>
<reference evidence="2 3" key="1">
    <citation type="submission" date="2023-05" db="EMBL/GenBank/DDBJ databases">
        <title>A 100% complete, gapless, phased diploid assembly of the Scenedesmus obliquus UTEX 3031 genome.</title>
        <authorList>
            <person name="Biondi T.C."/>
            <person name="Hanschen E.R."/>
            <person name="Kwon T."/>
            <person name="Eng W."/>
            <person name="Kruse C.P.S."/>
            <person name="Koehler S.I."/>
            <person name="Kunde Y."/>
            <person name="Gleasner C.D."/>
            <person name="You Mak K.T."/>
            <person name="Polle J."/>
            <person name="Hovde B.T."/>
            <person name="Starkenburg S.R."/>
        </authorList>
    </citation>
    <scope>NUCLEOTIDE SEQUENCE [LARGE SCALE GENOMIC DNA]</scope>
    <source>
        <strain evidence="2 3">DOE0152z</strain>
    </source>
</reference>
<dbReference type="SUPFAM" id="SSF52047">
    <property type="entry name" value="RNI-like"/>
    <property type="match status" value="1"/>
</dbReference>
<dbReference type="InterPro" id="IPR032675">
    <property type="entry name" value="LRR_dom_sf"/>
</dbReference>
<evidence type="ECO:0000313" key="2">
    <source>
        <dbReference type="EMBL" id="WIA21858.1"/>
    </source>
</evidence>
<evidence type="ECO:0000313" key="3">
    <source>
        <dbReference type="Proteomes" id="UP001244341"/>
    </source>
</evidence>
<comment type="subcellular location">
    <subcellularLocation>
        <location evidence="1">Cytoplasm</location>
        <location evidence="1">Cytoskeleton</location>
        <location evidence="1">Cilium axoneme</location>
    </subcellularLocation>
</comment>
<proteinExistence type="predicted"/>
<organism evidence="2 3">
    <name type="scientific">Tetradesmus obliquus</name>
    <name type="common">Green alga</name>
    <name type="synonym">Acutodesmus obliquus</name>
    <dbReference type="NCBI Taxonomy" id="3088"/>
    <lineage>
        <taxon>Eukaryota</taxon>
        <taxon>Viridiplantae</taxon>
        <taxon>Chlorophyta</taxon>
        <taxon>core chlorophytes</taxon>
        <taxon>Chlorophyceae</taxon>
        <taxon>CS clade</taxon>
        <taxon>Sphaeropleales</taxon>
        <taxon>Scenedesmaceae</taxon>
        <taxon>Tetradesmus</taxon>
    </lineage>
</organism>
<name>A0ABY8UQI7_TETOB</name>